<dbReference type="AlphaFoldDB" id="A0A5N7MWX8"/>
<evidence type="ECO:0000313" key="1">
    <source>
        <dbReference type="EMBL" id="MPR31457.1"/>
    </source>
</evidence>
<name>A0A5N7MWX8_9HYPH</name>
<gene>
    <name evidence="1" type="ORF">FS320_43040</name>
</gene>
<comment type="caution">
    <text evidence="1">The sequence shown here is derived from an EMBL/GenBank/DDBJ whole genome shotgun (WGS) entry which is preliminary data.</text>
</comment>
<proteinExistence type="predicted"/>
<keyword evidence="2" id="KW-1185">Reference proteome</keyword>
<protein>
    <submittedName>
        <fullName evidence="1">Uncharacterized protein</fullName>
    </submittedName>
</protein>
<dbReference type="EMBL" id="VOSK01000706">
    <property type="protein sequence ID" value="MPR31457.1"/>
    <property type="molecule type" value="Genomic_DNA"/>
</dbReference>
<accession>A0A5N7MWX8</accession>
<evidence type="ECO:0000313" key="2">
    <source>
        <dbReference type="Proteomes" id="UP000403266"/>
    </source>
</evidence>
<organism evidence="1 2">
    <name type="scientific">Microvirga tunisiensis</name>
    <dbReference type="NCBI Taxonomy" id="2108360"/>
    <lineage>
        <taxon>Bacteria</taxon>
        <taxon>Pseudomonadati</taxon>
        <taxon>Pseudomonadota</taxon>
        <taxon>Alphaproteobacteria</taxon>
        <taxon>Hyphomicrobiales</taxon>
        <taxon>Methylobacteriaceae</taxon>
        <taxon>Microvirga</taxon>
    </lineage>
</organism>
<sequence length="108" mass="12160">MRAAILNAFKGRCPSVREMAEISDRDWLKAPGIGPAALEEIRSITDAQGCQTACPSSPRLTDAELLDRLERLQEELRWLQDHLEARLLKTARRKPNRQWHKAASAADA</sequence>
<reference evidence="1 2" key="1">
    <citation type="journal article" date="2019" name="Syst. Appl. Microbiol.">
        <title>Microvirga tunisiensis sp. nov., a root nodule symbiotic bacterium isolated from Lupinus micranthus and L. luteus grown in Northern Tunisia.</title>
        <authorList>
            <person name="Msaddak A."/>
            <person name="Rejili M."/>
            <person name="Duran D."/>
            <person name="Mars M."/>
            <person name="Palacios J.M."/>
            <person name="Ruiz-Argueso T."/>
            <person name="Rey L."/>
            <person name="Imperial J."/>
        </authorList>
    </citation>
    <scope>NUCLEOTIDE SEQUENCE [LARGE SCALE GENOMIC DNA]</scope>
    <source>
        <strain evidence="1 2">Lmie10</strain>
    </source>
</reference>
<dbReference type="Proteomes" id="UP000403266">
    <property type="component" value="Unassembled WGS sequence"/>
</dbReference>